<comment type="caution">
    <text evidence="2">The sequence shown here is derived from an EMBL/GenBank/DDBJ whole genome shotgun (WGS) entry which is preliminary data.</text>
</comment>
<gene>
    <name evidence="2" type="ORF">PBRASI_LOCUS6158</name>
</gene>
<feature type="region of interest" description="Disordered" evidence="1">
    <location>
        <begin position="470"/>
        <end position="513"/>
    </location>
</feature>
<evidence type="ECO:0000256" key="1">
    <source>
        <dbReference type="SAM" id="MobiDB-lite"/>
    </source>
</evidence>
<reference evidence="2" key="1">
    <citation type="submission" date="2021-06" db="EMBL/GenBank/DDBJ databases">
        <authorList>
            <person name="Kallberg Y."/>
            <person name="Tangrot J."/>
            <person name="Rosling A."/>
        </authorList>
    </citation>
    <scope>NUCLEOTIDE SEQUENCE</scope>
    <source>
        <strain evidence="2">BR232B</strain>
    </source>
</reference>
<organism evidence="2 3">
    <name type="scientific">Paraglomus brasilianum</name>
    <dbReference type="NCBI Taxonomy" id="144538"/>
    <lineage>
        <taxon>Eukaryota</taxon>
        <taxon>Fungi</taxon>
        <taxon>Fungi incertae sedis</taxon>
        <taxon>Mucoromycota</taxon>
        <taxon>Glomeromycotina</taxon>
        <taxon>Glomeromycetes</taxon>
        <taxon>Paraglomerales</taxon>
        <taxon>Paraglomeraceae</taxon>
        <taxon>Paraglomus</taxon>
    </lineage>
</organism>
<feature type="compositionally biased region" description="Basic and acidic residues" evidence="1">
    <location>
        <begin position="202"/>
        <end position="254"/>
    </location>
</feature>
<feature type="compositionally biased region" description="Polar residues" evidence="1">
    <location>
        <begin position="188"/>
        <end position="199"/>
    </location>
</feature>
<accession>A0A9N9BNV5</accession>
<sequence length="608" mass="67273">MSLQEEGNLENYLIEKAGADIEIKQKATKQIMFIKKRLNIPNSYTIGLYHPYVDSALAEVRSQKYDSRIKHLKLYSPELEIEFRNTGKLGFATEYEFRWQDERYIWRKGPLNKELECKMMPERGPGIGVAIFHPKKKLSQLGIVTVMYFNMDRLDVSDKKGLEYVILISLLSILDRGDGIFTRKHNVSTSMPAQVSPTVGSPREKERPQETKKLEKKSKSDENVATELAEKEAAEANVETEKRIREAREQERRDKELAKRLAELELDDDGAIERQEHNPAQPIPAQPIPAQPIPAQPIPAQPIPATYPAMPYTNDTSGQPYPSARFSMFSEQSSPQYNNFNNRPSTFYDATAIDYSRMTQGFPSVVGNGTSAPPNVYYPNGYSGYNDVRNGGYSDVRNGGYANIYPATADPFSDVSAYTVNSSVYPSDSSSIPSSATSSSAYNYNTHATHPSLAPIITNPAILKVAQPLHRSATTTSRSSAGSTNSLHRTLTMTSRGSPSPASENSSQSVDGPSNYFEDAYIYPAQPIVAPLDPIASSPFAESRGHTEISYDGPRSAKNEGFVRVDLPMSPTDSSYDAPRVKGLNISRVGMNGERPPVLMPEPTIGTP</sequence>
<keyword evidence="3" id="KW-1185">Reference proteome</keyword>
<feature type="region of interest" description="Disordered" evidence="1">
    <location>
        <begin position="588"/>
        <end position="608"/>
    </location>
</feature>
<feature type="compositionally biased region" description="Low complexity" evidence="1">
    <location>
        <begin position="495"/>
        <end position="509"/>
    </location>
</feature>
<evidence type="ECO:0000313" key="2">
    <source>
        <dbReference type="EMBL" id="CAG8572152.1"/>
    </source>
</evidence>
<dbReference type="Proteomes" id="UP000789739">
    <property type="component" value="Unassembled WGS sequence"/>
</dbReference>
<dbReference type="OrthoDB" id="3357341at2759"/>
<feature type="compositionally biased region" description="Low complexity" evidence="1">
    <location>
        <begin position="471"/>
        <end position="486"/>
    </location>
</feature>
<evidence type="ECO:0000313" key="3">
    <source>
        <dbReference type="Proteomes" id="UP000789739"/>
    </source>
</evidence>
<protein>
    <submittedName>
        <fullName evidence="2">2181_t:CDS:1</fullName>
    </submittedName>
</protein>
<dbReference type="EMBL" id="CAJVPI010000787">
    <property type="protein sequence ID" value="CAG8572152.1"/>
    <property type="molecule type" value="Genomic_DNA"/>
</dbReference>
<proteinExistence type="predicted"/>
<name>A0A9N9BNV5_9GLOM</name>
<dbReference type="AlphaFoldDB" id="A0A9N9BNV5"/>
<feature type="region of interest" description="Disordered" evidence="1">
    <location>
        <begin position="188"/>
        <end position="254"/>
    </location>
</feature>